<dbReference type="EMBL" id="FN667741">
    <property type="protein sequence ID" value="CBJ82507.1"/>
    <property type="molecule type" value="Genomic_DNA"/>
</dbReference>
<dbReference type="AlphaFoldDB" id="D3V4C8"/>
<dbReference type="HOGENOM" id="CLU_1433544_0_0_6"/>
<dbReference type="eggNOG" id="ENOG5033WGE">
    <property type="taxonomic scope" value="Bacteria"/>
</dbReference>
<sequence length="217" mass="25552">MENQFDTFLSAIKRKNKNTVLNPMPSEKLNRLRLRKYRAPNRTETAPLPKSLSALLAYDCDLTNPYGNKVFEYLIDSIEKNIITSWDPDEFAFYGSYYVSNIPDVEMEDLMPIWNDSPDLPALFSIAHPGDQRIWIYTSELDENGEYPITRQEVEEFWLSECSLIDYLSGIFEIVEEIDPENTFQEKREKYELRDAALLEKERLHEAFYEKMAAYED</sequence>
<proteinExistence type="predicted"/>
<dbReference type="InterPro" id="IPR031990">
    <property type="entry name" value="DUF5066"/>
</dbReference>
<dbReference type="KEGG" id="xbo:XBJ1_3389"/>
<gene>
    <name evidence="1" type="ordered locus">XBJ1_3389</name>
</gene>
<protein>
    <submittedName>
        <fullName evidence="1">Uncharacterized protein</fullName>
    </submittedName>
</protein>
<dbReference type="PATRIC" id="fig|406818.4.peg.3057"/>
<evidence type="ECO:0000313" key="1">
    <source>
        <dbReference type="EMBL" id="CBJ82507.1"/>
    </source>
</evidence>
<dbReference type="Gene3D" id="3.40.1580.30">
    <property type="entry name" value="Domain of unknown function (DUF5066)"/>
    <property type="match status" value="1"/>
</dbReference>
<accession>D3V4C8</accession>
<dbReference type="RefSeq" id="WP_012989737.1">
    <property type="nucleotide sequence ID" value="NC_013892.1"/>
</dbReference>
<dbReference type="STRING" id="406818.XBJ1_3389"/>
<name>D3V4C8_XENBS</name>
<evidence type="ECO:0000313" key="2">
    <source>
        <dbReference type="Proteomes" id="UP000002045"/>
    </source>
</evidence>
<organism evidence="1 2">
    <name type="scientific">Xenorhabdus bovienii (strain SS-2004)</name>
    <name type="common">Xenorhabdus nematophila subsp. bovienii</name>
    <dbReference type="NCBI Taxonomy" id="406818"/>
    <lineage>
        <taxon>Bacteria</taxon>
        <taxon>Pseudomonadati</taxon>
        <taxon>Pseudomonadota</taxon>
        <taxon>Gammaproteobacteria</taxon>
        <taxon>Enterobacterales</taxon>
        <taxon>Morganellaceae</taxon>
        <taxon>Xenorhabdus</taxon>
    </lineage>
</organism>
<dbReference type="Pfam" id="PF16728">
    <property type="entry name" value="DUF5066"/>
    <property type="match status" value="1"/>
</dbReference>
<dbReference type="Proteomes" id="UP000002045">
    <property type="component" value="Chromosome"/>
</dbReference>
<reference evidence="1" key="1">
    <citation type="journal article" date="2011" name="PLoS ONE">
        <title>The entomopathogenic bacterial endosymbionts xenorhabdus and photorhabdus: convergent lifestyles from divergent genomes.</title>
        <authorList>
            <person name="Chaston J.M."/>
            <person name="Suen G."/>
            <person name="Tucker S.L."/>
            <person name="Andersen A.W."/>
            <person name="Bhasin A."/>
            <person name="Bode E."/>
            <person name="Bode H.B."/>
            <person name="Brachmann A.O."/>
            <person name="Cowles C.E."/>
            <person name="Cowles K.N."/>
            <person name="Darby C."/>
            <person name="de Leon L."/>
            <person name="Drace K."/>
            <person name="Du Z."/>
            <person name="Givaudan A."/>
            <person name="Herbert Tran E.E."/>
            <person name="Jewell K.A."/>
            <person name="Knack J.J."/>
            <person name="Krasomil-Osterfeld K.C."/>
            <person name="Kukor R."/>
            <person name="Lanois A."/>
            <person name="Latreille P."/>
            <person name="Leimgruber N.K."/>
            <person name="Lipke C.M."/>
            <person name="Liu R."/>
            <person name="Lu X."/>
            <person name="Martens E.C."/>
            <person name="Marri P.R."/>
            <person name="Medigue C."/>
            <person name="Menard M.L."/>
            <person name="Miller N.M."/>
            <person name="Morales-Soto N."/>
            <person name="Norton S."/>
            <person name="Ogier J.C."/>
            <person name="Orchard S.S."/>
            <person name="Park D."/>
            <person name="Park Y."/>
            <person name="Qurollo B.A."/>
            <person name="Sugar D.R."/>
            <person name="Richards G.R."/>
            <person name="Rouy Z."/>
            <person name="Slominski B."/>
            <person name="Slominski K."/>
            <person name="Snyder H."/>
            <person name="Tjaden B.C."/>
            <person name="van der Hoeven R."/>
            <person name="Welch R.D."/>
            <person name="Wheeler C."/>
            <person name="Xiang B."/>
            <person name="Barbazuk B."/>
            <person name="Gaudriault S."/>
            <person name="Goodner B."/>
            <person name="Slater S.C."/>
            <person name="Forst S."/>
            <person name="Goldman B.S."/>
            <person name="Goodrich-Blair H."/>
        </authorList>
    </citation>
    <scope>NUCLEOTIDE SEQUENCE [LARGE SCALE GENOMIC DNA]</scope>
    <source>
        <strain evidence="1">SS-2004</strain>
    </source>
</reference>